<accession>A0A317T8U1</accession>
<keyword evidence="13 16" id="KW-0830">Ubiquinone</keyword>
<evidence type="ECO:0000256" key="15">
    <source>
        <dbReference type="ARBA" id="ARBA00023201"/>
    </source>
</evidence>
<evidence type="ECO:0000256" key="14">
    <source>
        <dbReference type="ARBA" id="ARBA00023136"/>
    </source>
</evidence>
<keyword evidence="9 16" id="KW-1133">Transmembrane helix</keyword>
<feature type="modified residue" description="FMN phosphoryl serine" evidence="16">
    <location>
        <position position="186"/>
    </location>
</feature>
<evidence type="ECO:0000256" key="12">
    <source>
        <dbReference type="ARBA" id="ARBA00023065"/>
    </source>
</evidence>
<keyword evidence="8 16" id="KW-1278">Translocase</keyword>
<keyword evidence="12 16" id="KW-0406">Ion transport</keyword>
<evidence type="ECO:0000256" key="3">
    <source>
        <dbReference type="ARBA" id="ARBA00022519"/>
    </source>
</evidence>
<evidence type="ECO:0000313" key="19">
    <source>
        <dbReference type="Proteomes" id="UP000246278"/>
    </source>
</evidence>
<protein>
    <recommendedName>
        <fullName evidence="16">Na(+)-translocating NADH-quinone reductase subunit C</fullName>
        <shortName evidence="16">Na(+)-NQR subunit C</shortName>
        <shortName evidence="16">Na(+)-translocating NQR subunit C</shortName>
        <ecNumber evidence="16">7.2.1.1</ecNumber>
    </recommendedName>
    <alternativeName>
        <fullName evidence="16">NQR complex subunit C</fullName>
    </alternativeName>
    <alternativeName>
        <fullName evidence="16">NQR-1 subunit C</fullName>
    </alternativeName>
</protein>
<name>A0A317T8U1_9CHLB</name>
<feature type="transmembrane region" description="Helical" evidence="16">
    <location>
        <begin position="6"/>
        <end position="26"/>
    </location>
</feature>
<comment type="caution">
    <text evidence="16">Lacks conserved residue(s) required for the propagation of feature annotation.</text>
</comment>
<dbReference type="PANTHER" id="PTHR37838">
    <property type="entry name" value="NA(+)-TRANSLOCATING NADH-QUINONE REDUCTASE SUBUNIT C"/>
    <property type="match status" value="1"/>
</dbReference>
<dbReference type="Proteomes" id="UP000246278">
    <property type="component" value="Unassembled WGS sequence"/>
</dbReference>
<keyword evidence="14 16" id="KW-0472">Membrane</keyword>
<evidence type="ECO:0000256" key="11">
    <source>
        <dbReference type="ARBA" id="ARBA00023053"/>
    </source>
</evidence>
<dbReference type="EC" id="7.2.1.1" evidence="16"/>
<dbReference type="HAMAP" id="MF_00427">
    <property type="entry name" value="NqrC"/>
    <property type="match status" value="1"/>
</dbReference>
<dbReference type="InterPro" id="IPR007329">
    <property type="entry name" value="FMN-bd"/>
</dbReference>
<evidence type="ECO:0000256" key="5">
    <source>
        <dbReference type="ARBA" id="ARBA00022630"/>
    </source>
</evidence>
<keyword evidence="7 16" id="KW-0812">Transmembrane</keyword>
<evidence type="ECO:0000256" key="7">
    <source>
        <dbReference type="ARBA" id="ARBA00022692"/>
    </source>
</evidence>
<evidence type="ECO:0000256" key="13">
    <source>
        <dbReference type="ARBA" id="ARBA00023075"/>
    </source>
</evidence>
<keyword evidence="19" id="KW-1185">Reference proteome</keyword>
<comment type="catalytic activity">
    <reaction evidence="16">
        <text>a ubiquinone + n Na(+)(in) + NADH + H(+) = a ubiquinol + n Na(+)(out) + NAD(+)</text>
        <dbReference type="Rhea" id="RHEA:47748"/>
        <dbReference type="Rhea" id="RHEA-COMP:9565"/>
        <dbReference type="Rhea" id="RHEA-COMP:9566"/>
        <dbReference type="ChEBI" id="CHEBI:15378"/>
        <dbReference type="ChEBI" id="CHEBI:16389"/>
        <dbReference type="ChEBI" id="CHEBI:17976"/>
        <dbReference type="ChEBI" id="CHEBI:29101"/>
        <dbReference type="ChEBI" id="CHEBI:57540"/>
        <dbReference type="ChEBI" id="CHEBI:57945"/>
        <dbReference type="EC" id="7.2.1.1"/>
    </reaction>
</comment>
<dbReference type="InterPro" id="IPR010204">
    <property type="entry name" value="NqrC"/>
</dbReference>
<evidence type="ECO:0000256" key="16">
    <source>
        <dbReference type="HAMAP-Rule" id="MF_00427"/>
    </source>
</evidence>
<comment type="caution">
    <text evidence="18">The sequence shown here is derived from an EMBL/GenBank/DDBJ whole genome shotgun (WGS) entry which is preliminary data.</text>
</comment>
<keyword evidence="10 16" id="KW-0520">NAD</keyword>
<keyword evidence="6 16" id="KW-0288">FMN</keyword>
<comment type="subcellular location">
    <subcellularLocation>
        <location evidence="16">Cell membrane</location>
        <topology evidence="16">Single-pass membrane protein</topology>
    </subcellularLocation>
</comment>
<comment type="caution">
    <text evidence="16">The residue potentially involved in the covalent binding of FMN is a Ser instead of a Thr.</text>
</comment>
<dbReference type="AlphaFoldDB" id="A0A317T8U1"/>
<dbReference type="EMBL" id="PDNZ01000002">
    <property type="protein sequence ID" value="PWW82878.1"/>
    <property type="molecule type" value="Genomic_DNA"/>
</dbReference>
<dbReference type="SMART" id="SM00900">
    <property type="entry name" value="FMN_bind"/>
    <property type="match status" value="1"/>
</dbReference>
<keyword evidence="4 16" id="KW-0597">Phosphoprotein</keyword>
<evidence type="ECO:0000256" key="2">
    <source>
        <dbReference type="ARBA" id="ARBA00022475"/>
    </source>
</evidence>
<sequence length="218" mass="24396">MRSSNSYTYFFVIVMAIISALLLSVMKINLQERQGFNKALDTRKNVLKTVGALSPEMSDSDVEELYMSKFTKQTFLDGSGGEREFYTYGSPERPEGYVFPVSGKGVWSTINGFIALEPDKNTIKGISFYDHGETPGLGGEIEKDFFARRFVGKKIFKDGELVSVTIAKNKLLEQSEHAVDGLSGASLTTGSINRFLRDDLTEYLPLLRESAEEEALWR</sequence>
<dbReference type="PANTHER" id="PTHR37838:SF1">
    <property type="entry name" value="NA(+)-TRANSLOCATING NADH-QUINONE REDUCTASE SUBUNIT C"/>
    <property type="match status" value="1"/>
</dbReference>
<comment type="subunit">
    <text evidence="16">Composed of six subunits; NqrA, NqrB, NqrC, NqrD, NqrE and NqrF.</text>
</comment>
<dbReference type="GO" id="GO:0005886">
    <property type="term" value="C:plasma membrane"/>
    <property type="evidence" value="ECO:0007669"/>
    <property type="project" value="UniProtKB-SubCell"/>
</dbReference>
<comment type="similarity">
    <text evidence="16">Belongs to the NqrC family.</text>
</comment>
<dbReference type="GO" id="GO:0010181">
    <property type="term" value="F:FMN binding"/>
    <property type="evidence" value="ECO:0007669"/>
    <property type="project" value="UniProtKB-UniRule"/>
</dbReference>
<dbReference type="Pfam" id="PF04205">
    <property type="entry name" value="FMN_bind"/>
    <property type="match status" value="1"/>
</dbReference>
<keyword evidence="11 16" id="KW-0915">Sodium</keyword>
<keyword evidence="2 16" id="KW-1003">Cell membrane</keyword>
<evidence type="ECO:0000256" key="4">
    <source>
        <dbReference type="ARBA" id="ARBA00022553"/>
    </source>
</evidence>
<proteinExistence type="inferred from homology"/>
<evidence type="ECO:0000256" key="6">
    <source>
        <dbReference type="ARBA" id="ARBA00022643"/>
    </source>
</evidence>
<gene>
    <name evidence="16" type="primary">nqrC</name>
    <name evidence="18" type="ORF">CR164_03840</name>
</gene>
<dbReference type="OrthoDB" id="9813828at2"/>
<dbReference type="RefSeq" id="WP_110022593.1">
    <property type="nucleotide sequence ID" value="NZ_PDNZ01000002.1"/>
</dbReference>
<evidence type="ECO:0000313" key="18">
    <source>
        <dbReference type="EMBL" id="PWW82878.1"/>
    </source>
</evidence>
<evidence type="ECO:0000256" key="1">
    <source>
        <dbReference type="ARBA" id="ARBA00022448"/>
    </source>
</evidence>
<evidence type="ECO:0000256" key="9">
    <source>
        <dbReference type="ARBA" id="ARBA00022989"/>
    </source>
</evidence>
<evidence type="ECO:0000256" key="8">
    <source>
        <dbReference type="ARBA" id="ARBA00022967"/>
    </source>
</evidence>
<feature type="domain" description="FMN-binding" evidence="17">
    <location>
        <begin position="105"/>
        <end position="203"/>
    </location>
</feature>
<keyword evidence="5 16" id="KW-0285">Flavoprotein</keyword>
<comment type="function">
    <text evidence="16">NQR complex catalyzes the reduction of ubiquinone-1 to ubiquinol by two successive reactions, coupled with the transport of Na(+) ions from the cytoplasm to the periplasm. NqrA to NqrE are probably involved in the second step, the conversion of ubisemiquinone to ubiquinol.</text>
</comment>
<keyword evidence="1 16" id="KW-0813">Transport</keyword>
<dbReference type="GO" id="GO:0016655">
    <property type="term" value="F:oxidoreductase activity, acting on NAD(P)H, quinone or similar compound as acceptor"/>
    <property type="evidence" value="ECO:0007669"/>
    <property type="project" value="UniProtKB-UniRule"/>
</dbReference>
<organism evidence="18 19">
    <name type="scientific">Prosthecochloris marina</name>
    <dbReference type="NCBI Taxonomy" id="2017681"/>
    <lineage>
        <taxon>Bacteria</taxon>
        <taxon>Pseudomonadati</taxon>
        <taxon>Chlorobiota</taxon>
        <taxon>Chlorobiia</taxon>
        <taxon>Chlorobiales</taxon>
        <taxon>Chlorobiaceae</taxon>
        <taxon>Prosthecochloris</taxon>
    </lineage>
</organism>
<evidence type="ECO:0000256" key="10">
    <source>
        <dbReference type="ARBA" id="ARBA00023027"/>
    </source>
</evidence>
<keyword evidence="3" id="KW-0997">Cell inner membrane</keyword>
<reference evidence="19" key="1">
    <citation type="submission" date="2017-10" db="EMBL/GenBank/DDBJ databases">
        <authorList>
            <person name="Gaisin V.A."/>
            <person name="Rysina M.S."/>
            <person name="Grouzdev D.S."/>
        </authorList>
    </citation>
    <scope>NUCLEOTIDE SEQUENCE [LARGE SCALE GENOMIC DNA]</scope>
    <source>
        <strain evidence="19">V1</strain>
    </source>
</reference>
<dbReference type="GO" id="GO:0006814">
    <property type="term" value="P:sodium ion transport"/>
    <property type="evidence" value="ECO:0007669"/>
    <property type="project" value="UniProtKB-UniRule"/>
</dbReference>
<keyword evidence="15 16" id="KW-0739">Sodium transport</keyword>
<comment type="cofactor">
    <cofactor evidence="16">
        <name>FMN</name>
        <dbReference type="ChEBI" id="CHEBI:58210"/>
    </cofactor>
</comment>
<evidence type="ECO:0000259" key="17">
    <source>
        <dbReference type="SMART" id="SM00900"/>
    </source>
</evidence>